<geneLocation type="chloroplast" evidence="8"/>
<dbReference type="InterPro" id="IPR012677">
    <property type="entry name" value="Nucleotide-bd_a/b_plait_sf"/>
</dbReference>
<keyword evidence="8" id="KW-0934">Plastid</keyword>
<dbReference type="InterPro" id="IPR012678">
    <property type="entry name" value="Ribosomal_uL23/eL15/eS24_sf"/>
</dbReference>
<evidence type="ECO:0000256" key="3">
    <source>
        <dbReference type="ARBA" id="ARBA00022884"/>
    </source>
</evidence>
<dbReference type="GO" id="GO:0006412">
    <property type="term" value="P:translation"/>
    <property type="evidence" value="ECO:0007669"/>
    <property type="project" value="UniProtKB-UniRule"/>
</dbReference>
<gene>
    <name evidence="7 8" type="primary">rpl23</name>
    <name evidence="8" type="ORF">J0255_162</name>
</gene>
<dbReference type="GeneID" id="29998041"/>
<dbReference type="PANTHER" id="PTHR11620">
    <property type="entry name" value="60S RIBOSOMAL PROTEIN L23A"/>
    <property type="match status" value="1"/>
</dbReference>
<evidence type="ECO:0000256" key="6">
    <source>
        <dbReference type="ARBA" id="ARBA00035287"/>
    </source>
</evidence>
<dbReference type="FunFam" id="3.30.70.330:FF:000001">
    <property type="entry name" value="50S ribosomal protein L23"/>
    <property type="match status" value="1"/>
</dbReference>
<proteinExistence type="inferred from homology"/>
<dbReference type="GO" id="GO:0009507">
    <property type="term" value="C:chloroplast"/>
    <property type="evidence" value="ECO:0007669"/>
    <property type="project" value="UniProtKB-SubCell"/>
</dbReference>
<reference evidence="8" key="1">
    <citation type="submission" date="2016-10" db="EMBL/GenBank/DDBJ databases">
        <title>Chloroplast genomes as a tool to resolve red algal phylogenies: a case study in the Nemaliales.</title>
        <authorList>
            <person name="Costa J.F."/>
            <person name="Lin S.M."/>
            <person name="Macaya E.C."/>
            <person name="Fernandez-Garcia C."/>
            <person name="Verbruggen H."/>
        </authorList>
    </citation>
    <scope>NUCLEOTIDE SEQUENCE</scope>
    <source>
        <strain evidence="8">J.0255</strain>
    </source>
</reference>
<evidence type="ECO:0000256" key="5">
    <source>
        <dbReference type="ARBA" id="ARBA00023274"/>
    </source>
</evidence>
<comment type="subcellular location">
    <subcellularLocation>
        <location evidence="7">Plastid</location>
        <location evidence="7">Chloroplast</location>
    </subcellularLocation>
</comment>
<dbReference type="GO" id="GO:0003735">
    <property type="term" value="F:structural constituent of ribosome"/>
    <property type="evidence" value="ECO:0007669"/>
    <property type="project" value="InterPro"/>
</dbReference>
<comment type="function">
    <text evidence="7">Binds to 23S rRNA.</text>
</comment>
<sequence>MNKHLLDLIYQPILTDKTTRILEDNQYCFKVQRSANKYQIKKAIELIFSVKVIKINTLLQPAKKRTVGRFSGYRTRYKKAIVTLRAQDSITLFPDN</sequence>
<comment type="subunit">
    <text evidence="7">Part of the 50S ribosomal subunit.</text>
</comment>
<dbReference type="NCBIfam" id="NF004363">
    <property type="entry name" value="PRK05738.2-4"/>
    <property type="match status" value="1"/>
</dbReference>
<accession>A0A1G4NYV4</accession>
<dbReference type="InterPro" id="IPR013025">
    <property type="entry name" value="Ribosomal_uL23-like"/>
</dbReference>
<reference evidence="8" key="2">
    <citation type="submission" date="2016-10" db="EMBL/GenBank/DDBJ databases">
        <authorList>
            <person name="de Groot N.N."/>
        </authorList>
    </citation>
    <scope>NUCLEOTIDE SEQUENCE</scope>
    <source>
        <strain evidence="8">J.0255</strain>
    </source>
</reference>
<keyword evidence="5 7" id="KW-0687">Ribonucleoprotein</keyword>
<comment type="similarity">
    <text evidence="1 7">Belongs to the universal ribosomal protein uL23 family.</text>
</comment>
<keyword evidence="4 7" id="KW-0689">Ribosomal protein</keyword>
<dbReference type="AlphaFoldDB" id="A0A1G4NYV4"/>
<dbReference type="GO" id="GO:0019843">
    <property type="term" value="F:rRNA binding"/>
    <property type="evidence" value="ECO:0007669"/>
    <property type="project" value="UniProtKB-UniRule"/>
</dbReference>
<evidence type="ECO:0000256" key="4">
    <source>
        <dbReference type="ARBA" id="ARBA00022980"/>
    </source>
</evidence>
<dbReference type="GO" id="GO:0005840">
    <property type="term" value="C:ribosome"/>
    <property type="evidence" value="ECO:0007669"/>
    <property type="project" value="UniProtKB-KW"/>
</dbReference>
<dbReference type="EMBL" id="LT622875">
    <property type="protein sequence ID" value="SCW23838.1"/>
    <property type="molecule type" value="Genomic_DNA"/>
</dbReference>
<dbReference type="RefSeq" id="YP_009315383.1">
    <property type="nucleotide sequence ID" value="NC_031666.1"/>
</dbReference>
<keyword evidence="8" id="KW-0150">Chloroplast</keyword>
<protein>
    <recommendedName>
        <fullName evidence="6 7">Large ribosomal subunit protein uL23c</fullName>
    </recommendedName>
</protein>
<dbReference type="SUPFAM" id="SSF54189">
    <property type="entry name" value="Ribosomal proteins S24e, L23 and L15e"/>
    <property type="match status" value="1"/>
</dbReference>
<dbReference type="Gene3D" id="3.30.70.330">
    <property type="match status" value="1"/>
</dbReference>
<dbReference type="NCBIfam" id="NF004368">
    <property type="entry name" value="PRK05738.3-4"/>
    <property type="match status" value="1"/>
</dbReference>
<name>A0A1G4NYV4_9FLOR</name>
<keyword evidence="2 7" id="KW-0699">rRNA-binding</keyword>
<evidence type="ECO:0000256" key="7">
    <source>
        <dbReference type="HAMAP-Rule" id="MF_01369"/>
    </source>
</evidence>
<keyword evidence="3 7" id="KW-0694">RNA-binding</keyword>
<evidence type="ECO:0000256" key="2">
    <source>
        <dbReference type="ARBA" id="ARBA00022730"/>
    </source>
</evidence>
<dbReference type="Pfam" id="PF00276">
    <property type="entry name" value="Ribosomal_L23"/>
    <property type="match status" value="1"/>
</dbReference>
<evidence type="ECO:0000313" key="8">
    <source>
        <dbReference type="EMBL" id="SCW23838.1"/>
    </source>
</evidence>
<organism evidence="8">
    <name type="scientific">Yamadaella caenomyce</name>
    <dbReference type="NCBI Taxonomy" id="259029"/>
    <lineage>
        <taxon>Eukaryota</taxon>
        <taxon>Rhodophyta</taxon>
        <taxon>Florideophyceae</taxon>
        <taxon>Nemaliophycidae</taxon>
        <taxon>Nemaliales</taxon>
        <taxon>Liagoraceae</taxon>
        <taxon>Yamadaella</taxon>
    </lineage>
</organism>
<evidence type="ECO:0000256" key="1">
    <source>
        <dbReference type="ARBA" id="ARBA00006700"/>
    </source>
</evidence>
<dbReference type="HAMAP" id="MF_01369_B">
    <property type="entry name" value="Ribosomal_uL23_B"/>
    <property type="match status" value="1"/>
</dbReference>
<dbReference type="GO" id="GO:1990904">
    <property type="term" value="C:ribonucleoprotein complex"/>
    <property type="evidence" value="ECO:0007669"/>
    <property type="project" value="UniProtKB-KW"/>
</dbReference>